<dbReference type="Proteomes" id="UP001311799">
    <property type="component" value="Unassembled WGS sequence"/>
</dbReference>
<dbReference type="PANTHER" id="PTHR12383:SF16">
    <property type="entry name" value="MITOCHONDRIAL INNER MEMBRANE PROTEASE SUBUNIT 1"/>
    <property type="match status" value="1"/>
</dbReference>
<feature type="active site" evidence="7">
    <location>
        <position position="37"/>
    </location>
</feature>
<dbReference type="Gene3D" id="2.10.109.10">
    <property type="entry name" value="Umud Fragment, subunit A"/>
    <property type="match status" value="1"/>
</dbReference>
<dbReference type="PANTHER" id="PTHR12383">
    <property type="entry name" value="PROTEASE FAMILY S26 MITOCHONDRIAL INNER MEMBRANE PROTEASE-RELATED"/>
    <property type="match status" value="1"/>
</dbReference>
<keyword evidence="11" id="KW-1185">Reference proteome</keyword>
<keyword evidence="2 8" id="KW-0999">Mitochondrion inner membrane</keyword>
<evidence type="ECO:0000256" key="8">
    <source>
        <dbReference type="RuleBase" id="RU362041"/>
    </source>
</evidence>
<keyword evidence="3 8" id="KW-0378">Hydrolase</keyword>
<proteinExistence type="inferred from homology"/>
<keyword evidence="5" id="KW-0472">Membrane</keyword>
<dbReference type="InterPro" id="IPR000223">
    <property type="entry name" value="Pept_S26A_signal_pept_1"/>
</dbReference>
<evidence type="ECO:0000256" key="6">
    <source>
        <dbReference type="ARBA" id="ARBA00038445"/>
    </source>
</evidence>
<dbReference type="GO" id="GO:0006465">
    <property type="term" value="P:signal peptide processing"/>
    <property type="evidence" value="ECO:0007669"/>
    <property type="project" value="InterPro"/>
</dbReference>
<dbReference type="GO" id="GO:0004252">
    <property type="term" value="F:serine-type endopeptidase activity"/>
    <property type="evidence" value="ECO:0007669"/>
    <property type="project" value="InterPro"/>
</dbReference>
<dbReference type="EC" id="3.4.21.-" evidence="8"/>
<comment type="caution">
    <text evidence="10">The sequence shown here is derived from an EMBL/GenBank/DDBJ whole genome shotgun (WGS) entry which is preliminary data.</text>
</comment>
<evidence type="ECO:0000256" key="2">
    <source>
        <dbReference type="ARBA" id="ARBA00022792"/>
    </source>
</evidence>
<accession>A0AAV9XWL7</accession>
<evidence type="ECO:0000256" key="4">
    <source>
        <dbReference type="ARBA" id="ARBA00023128"/>
    </source>
</evidence>
<protein>
    <recommendedName>
        <fullName evidence="8">Mitochondrial inner membrane protease subunit</fullName>
        <ecNumber evidence="8">3.4.21.-</ecNumber>
    </recommendedName>
</protein>
<keyword evidence="4 8" id="KW-0496">Mitochondrion</keyword>
<dbReference type="GO" id="GO:0006627">
    <property type="term" value="P:protein processing involved in protein targeting to mitochondrion"/>
    <property type="evidence" value="ECO:0007669"/>
    <property type="project" value="TreeGrafter"/>
</dbReference>
<evidence type="ECO:0000313" key="10">
    <source>
        <dbReference type="EMBL" id="KAK6588282.1"/>
    </source>
</evidence>
<evidence type="ECO:0000256" key="5">
    <source>
        <dbReference type="ARBA" id="ARBA00023136"/>
    </source>
</evidence>
<dbReference type="NCBIfam" id="TIGR02227">
    <property type="entry name" value="sigpep_I_bact"/>
    <property type="match status" value="1"/>
</dbReference>
<comment type="similarity">
    <text evidence="6">Belongs to the peptidase S26 family. IMP1 subfamily.</text>
</comment>
<dbReference type="InterPro" id="IPR052064">
    <property type="entry name" value="Mito_IMP1_subunit"/>
</dbReference>
<feature type="domain" description="Peptidase S26" evidence="9">
    <location>
        <begin position="17"/>
        <end position="94"/>
    </location>
</feature>
<evidence type="ECO:0000256" key="7">
    <source>
        <dbReference type="PIRSR" id="PIRSR600223-1"/>
    </source>
</evidence>
<dbReference type="InterPro" id="IPR036286">
    <property type="entry name" value="LexA/Signal_pep-like_sf"/>
</dbReference>
<dbReference type="EMBL" id="JAWDEY010000034">
    <property type="protein sequence ID" value="KAK6588282.1"/>
    <property type="molecule type" value="Genomic_DNA"/>
</dbReference>
<evidence type="ECO:0000256" key="1">
    <source>
        <dbReference type="ARBA" id="ARBA00004273"/>
    </source>
</evidence>
<dbReference type="Pfam" id="PF10502">
    <property type="entry name" value="Peptidase_S26"/>
    <property type="match status" value="2"/>
</dbReference>
<evidence type="ECO:0000256" key="3">
    <source>
        <dbReference type="ARBA" id="ARBA00022801"/>
    </source>
</evidence>
<feature type="active site" evidence="7">
    <location>
        <position position="90"/>
    </location>
</feature>
<dbReference type="GO" id="GO:0042720">
    <property type="term" value="C:mitochondrial inner membrane peptidase complex"/>
    <property type="evidence" value="ECO:0007669"/>
    <property type="project" value="TreeGrafter"/>
</dbReference>
<sequence length="219" mass="25471">MRSYFLFNRNFKLFKIFVGFHLIQKYVVNFCLTNGPSMSPTISPDGEILIYERIRILFSRIFKNVYRNPIKKGNIVIAYSKDDPDLRICKRVIAKVRTLQLLYEYINYIANSSGGDVVTLYPNYTLVTTIDCENTDFTLDEICNYSGCYNVVIPKDYYWIQGDNIVNSRDSRHYGPIHESMIIGKVLYKMVSSNADKILKIYLVNYCKTLLLTILDLAK</sequence>
<dbReference type="AlphaFoldDB" id="A0AAV9XWL7"/>
<evidence type="ECO:0000259" key="9">
    <source>
        <dbReference type="Pfam" id="PF10502"/>
    </source>
</evidence>
<comment type="subcellular location">
    <subcellularLocation>
        <location evidence="1 8">Mitochondrion inner membrane</location>
    </subcellularLocation>
</comment>
<keyword evidence="8" id="KW-0645">Protease</keyword>
<reference evidence="10 11" key="1">
    <citation type="submission" date="2023-10" db="EMBL/GenBank/DDBJ databases">
        <title>Comparative genomics analysis reveals potential genetic determinants of host preference in Cryptosporidium xiaoi.</title>
        <authorList>
            <person name="Xiao L."/>
            <person name="Li J."/>
        </authorList>
    </citation>
    <scope>NUCLEOTIDE SEQUENCE [LARGE SCALE GENOMIC DNA]</scope>
    <source>
        <strain evidence="10 11">52996</strain>
    </source>
</reference>
<name>A0AAV9XWL7_9CRYT</name>
<dbReference type="CDD" id="cd06530">
    <property type="entry name" value="S26_SPase_I"/>
    <property type="match status" value="1"/>
</dbReference>
<dbReference type="SUPFAM" id="SSF51306">
    <property type="entry name" value="LexA/Signal peptidase"/>
    <property type="match status" value="1"/>
</dbReference>
<evidence type="ECO:0000313" key="11">
    <source>
        <dbReference type="Proteomes" id="UP001311799"/>
    </source>
</evidence>
<dbReference type="InterPro" id="IPR019533">
    <property type="entry name" value="Peptidase_S26"/>
</dbReference>
<organism evidence="10 11">
    <name type="scientific">Cryptosporidium xiaoi</name>
    <dbReference type="NCBI Taxonomy" id="659607"/>
    <lineage>
        <taxon>Eukaryota</taxon>
        <taxon>Sar</taxon>
        <taxon>Alveolata</taxon>
        <taxon>Apicomplexa</taxon>
        <taxon>Conoidasida</taxon>
        <taxon>Coccidia</taxon>
        <taxon>Eucoccidiorida</taxon>
        <taxon>Eimeriorina</taxon>
        <taxon>Cryptosporidiidae</taxon>
        <taxon>Cryptosporidium</taxon>
    </lineage>
</organism>
<dbReference type="PRINTS" id="PR00727">
    <property type="entry name" value="LEADERPTASE"/>
</dbReference>
<gene>
    <name evidence="10" type="ORF">RS030_6765</name>
</gene>
<feature type="domain" description="Peptidase S26" evidence="9">
    <location>
        <begin position="140"/>
        <end position="187"/>
    </location>
</feature>